<comment type="caution">
    <text evidence="2">The sequence shown here is derived from an EMBL/GenBank/DDBJ whole genome shotgun (WGS) entry which is preliminary data.</text>
</comment>
<protein>
    <submittedName>
        <fullName evidence="2">Uncharacterized protein</fullName>
    </submittedName>
</protein>
<organism evidence="2 3">
    <name type="scientific">Actinokineospora cianjurensis</name>
    <dbReference type="NCBI Taxonomy" id="585224"/>
    <lineage>
        <taxon>Bacteria</taxon>
        <taxon>Bacillati</taxon>
        <taxon>Actinomycetota</taxon>
        <taxon>Actinomycetes</taxon>
        <taxon>Pseudonocardiales</taxon>
        <taxon>Pseudonocardiaceae</taxon>
        <taxon>Actinokineospora</taxon>
    </lineage>
</organism>
<proteinExistence type="predicted"/>
<evidence type="ECO:0000256" key="1">
    <source>
        <dbReference type="SAM" id="Phobius"/>
    </source>
</evidence>
<keyword evidence="1" id="KW-0812">Transmembrane</keyword>
<dbReference type="EMBL" id="RCDD01000004">
    <property type="protein sequence ID" value="RLK55320.1"/>
    <property type="molecule type" value="Genomic_DNA"/>
</dbReference>
<keyword evidence="3" id="KW-1185">Reference proteome</keyword>
<reference evidence="2 3" key="1">
    <citation type="submission" date="2018-10" db="EMBL/GenBank/DDBJ databases">
        <title>Genomic Encyclopedia of Archaeal and Bacterial Type Strains, Phase II (KMG-II): from individual species to whole genera.</title>
        <authorList>
            <person name="Goeker M."/>
        </authorList>
    </citation>
    <scope>NUCLEOTIDE SEQUENCE [LARGE SCALE GENOMIC DNA]</scope>
    <source>
        <strain evidence="2 3">DSM 45657</strain>
    </source>
</reference>
<evidence type="ECO:0000313" key="3">
    <source>
        <dbReference type="Proteomes" id="UP000282454"/>
    </source>
</evidence>
<keyword evidence="1" id="KW-0472">Membrane</keyword>
<dbReference type="OrthoDB" id="3678830at2"/>
<dbReference type="AlphaFoldDB" id="A0A421AZS7"/>
<keyword evidence="1" id="KW-1133">Transmembrane helix</keyword>
<dbReference type="RefSeq" id="WP_121393121.1">
    <property type="nucleotide sequence ID" value="NZ_RCDD01000004.1"/>
</dbReference>
<sequence length="251" mass="27931">MAVDRALWWSVWWPWALVWTATAVAIVVALAALGWAWRSRRRFAPVREVPGLTFYLHGKSVMDLYLSGGYGDALRREVEERVGTNSDHKIALKVHDLGVDGGRTSGREVVSRYISSAEPIAVIGILLDVLEAAHGVVHVDLRKRTITRTPAVTRVHTDSPTLRLRAVDDYVSVRGLFRVAEHTGTRTVLLAPFGDPDDPEEGPQVRVECHQDGLRDDEIPDGPFRARCLGKVQSWKSTTGELVIRPIAIFQ</sequence>
<name>A0A421AZS7_9PSEU</name>
<evidence type="ECO:0000313" key="2">
    <source>
        <dbReference type="EMBL" id="RLK55320.1"/>
    </source>
</evidence>
<gene>
    <name evidence="2" type="ORF">CLV68_4805</name>
</gene>
<accession>A0A421AZS7</accession>
<feature type="transmembrane region" description="Helical" evidence="1">
    <location>
        <begin position="12"/>
        <end position="37"/>
    </location>
</feature>
<dbReference type="Proteomes" id="UP000282454">
    <property type="component" value="Unassembled WGS sequence"/>
</dbReference>